<evidence type="ECO:0000313" key="1">
    <source>
        <dbReference type="EMBL" id="QDU25681.1"/>
    </source>
</evidence>
<name>A0A517Y621_9BACT</name>
<keyword evidence="2" id="KW-1185">Reference proteome</keyword>
<accession>A0A517Y621</accession>
<gene>
    <name evidence="1" type="ORF">ETAA8_07510</name>
</gene>
<sequence length="70" mass="7336">MAGTVAVRLLTPTYSSECRGVGGGKCNEARFAYDKVELNNLASFDEQVGEALELAAFPATLVVGVAGDER</sequence>
<dbReference type="EMBL" id="CP036274">
    <property type="protein sequence ID" value="QDU25681.1"/>
    <property type="molecule type" value="Genomic_DNA"/>
</dbReference>
<dbReference type="AlphaFoldDB" id="A0A517Y621"/>
<organism evidence="1 2">
    <name type="scientific">Anatilimnocola aggregata</name>
    <dbReference type="NCBI Taxonomy" id="2528021"/>
    <lineage>
        <taxon>Bacteria</taxon>
        <taxon>Pseudomonadati</taxon>
        <taxon>Planctomycetota</taxon>
        <taxon>Planctomycetia</taxon>
        <taxon>Pirellulales</taxon>
        <taxon>Pirellulaceae</taxon>
        <taxon>Anatilimnocola</taxon>
    </lineage>
</organism>
<evidence type="ECO:0000313" key="2">
    <source>
        <dbReference type="Proteomes" id="UP000315017"/>
    </source>
</evidence>
<dbReference type="KEGG" id="aagg:ETAA8_07510"/>
<proteinExistence type="predicted"/>
<protein>
    <submittedName>
        <fullName evidence="1">Uncharacterized protein</fullName>
    </submittedName>
</protein>
<dbReference type="Proteomes" id="UP000315017">
    <property type="component" value="Chromosome"/>
</dbReference>
<reference evidence="1 2" key="1">
    <citation type="submission" date="2019-02" db="EMBL/GenBank/DDBJ databases">
        <title>Deep-cultivation of Planctomycetes and their phenomic and genomic characterization uncovers novel biology.</title>
        <authorList>
            <person name="Wiegand S."/>
            <person name="Jogler M."/>
            <person name="Boedeker C."/>
            <person name="Pinto D."/>
            <person name="Vollmers J."/>
            <person name="Rivas-Marin E."/>
            <person name="Kohn T."/>
            <person name="Peeters S.H."/>
            <person name="Heuer A."/>
            <person name="Rast P."/>
            <person name="Oberbeckmann S."/>
            <person name="Bunk B."/>
            <person name="Jeske O."/>
            <person name="Meyerdierks A."/>
            <person name="Storesund J.E."/>
            <person name="Kallscheuer N."/>
            <person name="Luecker S."/>
            <person name="Lage O.M."/>
            <person name="Pohl T."/>
            <person name="Merkel B.J."/>
            <person name="Hornburger P."/>
            <person name="Mueller R.-W."/>
            <person name="Bruemmer F."/>
            <person name="Labrenz M."/>
            <person name="Spormann A.M."/>
            <person name="Op den Camp H."/>
            <person name="Overmann J."/>
            <person name="Amann R."/>
            <person name="Jetten M.S.M."/>
            <person name="Mascher T."/>
            <person name="Medema M.H."/>
            <person name="Devos D.P."/>
            <person name="Kaster A.-K."/>
            <person name="Ovreas L."/>
            <person name="Rohde M."/>
            <person name="Galperin M.Y."/>
            <person name="Jogler C."/>
        </authorList>
    </citation>
    <scope>NUCLEOTIDE SEQUENCE [LARGE SCALE GENOMIC DNA]</scope>
    <source>
        <strain evidence="1 2">ETA_A8</strain>
    </source>
</reference>